<evidence type="ECO:0000313" key="1">
    <source>
        <dbReference type="EMBL" id="MCM1985081.1"/>
    </source>
</evidence>
<name>A0ABD4T8Z5_9CYAN</name>
<proteinExistence type="predicted"/>
<comment type="caution">
    <text evidence="1">The sequence shown here is derived from an EMBL/GenBank/DDBJ whole genome shotgun (WGS) entry which is preliminary data.</text>
</comment>
<dbReference type="PANTHER" id="PTHR42716">
    <property type="entry name" value="L-ASPARTATE OXIDASE"/>
    <property type="match status" value="1"/>
</dbReference>
<dbReference type="RefSeq" id="WP_250833416.1">
    <property type="nucleotide sequence ID" value="NZ_JTHE03000110.1"/>
</dbReference>
<dbReference type="InterPro" id="IPR036188">
    <property type="entry name" value="FAD/NAD-bd_sf"/>
</dbReference>
<dbReference type="EMBL" id="JTHE03000110">
    <property type="protein sequence ID" value="MCM1985081.1"/>
    <property type="molecule type" value="Genomic_DNA"/>
</dbReference>
<accession>A0ABD4T8Z5</accession>
<protein>
    <submittedName>
        <fullName evidence="1">FAD-dependent oxidoreductase</fullName>
    </submittedName>
</protein>
<dbReference type="Proteomes" id="UP000031561">
    <property type="component" value="Unassembled WGS sequence"/>
</dbReference>
<gene>
    <name evidence="1" type="ORF">QQ91_0019860</name>
</gene>
<sequence>MSARQVDVSPLDPNSSDRSDLVVNCDILVVGGGFAGVAAAYEALHQGRTVCLSEITDWMGGQVSSQGTSALDETVRQRTLGYFPRGYLEFRREVVRRTGRSRPGDCWVSEVCFSPQIGHQILFQMLQQAERRGRGRLHWFPRTVVKSLNVAPEGSATLITRALAIQHSAQPDAPPLNTYPLSQLLRDFYQVEDSVHLRKQRLQFLPPPGRPWIVIEATETGELLALADVPYELGIDPRSYQNPSSSSESAYPYCTQALTYTFAMAATEDPVPHSPPAFYDRYAPFYSFDQPRYANQPNLVFTYRRIFSAVAGTDFTSIRPDDISMQNWGGGNDYGPGNPQDNIILTRQQLLESGQLNPGQWQGGLRPESLQAAEELALGYFSWWVQGTTDAKIPEANKRPVKTLKLLQGPDSPMGTQHGLSKYPYIRESRRLVGRYDTTYPQGFKINEVDISRQNFRAPFYRNHLLDREYKALITTLAGLEGLKVITDEVSVDQVALRQRSRLFPDSVGIGHYPIDFHPCMLNSPPESPGNIERPGERQGAARTYPYQIPLRAMIPQTIDNLVVTGKSIATSHISAATYRVQSFEWSAGAAAGTTAAFVLDQQIYPYELVETMPRYNPKLQALQTQLHQNQNPTAFPAMSIFNQNWQDW</sequence>
<dbReference type="AlphaFoldDB" id="A0ABD4T8Z5"/>
<dbReference type="PANTHER" id="PTHR42716:SF1">
    <property type="entry name" value="SLL0471 PROTEIN"/>
    <property type="match status" value="1"/>
</dbReference>
<dbReference type="SUPFAM" id="SSF51905">
    <property type="entry name" value="FAD/NAD(P)-binding domain"/>
    <property type="match status" value="1"/>
</dbReference>
<reference evidence="1 2" key="1">
    <citation type="journal article" date="2015" name="Genome Announc.">
        <title>Draft Genome Sequence of Filamentous Marine Cyanobacterium Lyngbya confervoides Strain BDU141951.</title>
        <authorList>
            <person name="Chandrababunaidu M.M."/>
            <person name="Sen D."/>
            <person name="Tripathy S."/>
        </authorList>
    </citation>
    <scope>NUCLEOTIDE SEQUENCE [LARGE SCALE GENOMIC DNA]</scope>
    <source>
        <strain evidence="1 2">BDU141951</strain>
    </source>
</reference>
<dbReference type="InterPro" id="IPR005288">
    <property type="entry name" value="NadB"/>
</dbReference>
<dbReference type="Pfam" id="PF12831">
    <property type="entry name" value="FAD_oxidored"/>
    <property type="match status" value="3"/>
</dbReference>
<dbReference type="Gene3D" id="3.50.50.60">
    <property type="entry name" value="FAD/NAD(P)-binding domain"/>
    <property type="match status" value="1"/>
</dbReference>
<keyword evidence="2" id="KW-1185">Reference proteome</keyword>
<evidence type="ECO:0000313" key="2">
    <source>
        <dbReference type="Proteomes" id="UP000031561"/>
    </source>
</evidence>
<organism evidence="1 2">
    <name type="scientific">Lyngbya confervoides BDU141951</name>
    <dbReference type="NCBI Taxonomy" id="1574623"/>
    <lineage>
        <taxon>Bacteria</taxon>
        <taxon>Bacillati</taxon>
        <taxon>Cyanobacteriota</taxon>
        <taxon>Cyanophyceae</taxon>
        <taxon>Oscillatoriophycideae</taxon>
        <taxon>Oscillatoriales</taxon>
        <taxon>Microcoleaceae</taxon>
        <taxon>Lyngbya</taxon>
    </lineage>
</organism>